<dbReference type="GO" id="GO:0016985">
    <property type="term" value="F:mannan endo-1,4-beta-mannosidase activity"/>
    <property type="evidence" value="ECO:0007669"/>
    <property type="project" value="InterPro"/>
</dbReference>
<dbReference type="InterPro" id="IPR000805">
    <property type="entry name" value="Glyco_hydro_26"/>
</dbReference>
<dbReference type="SUPFAM" id="SSF51445">
    <property type="entry name" value="(Trans)glycosidases"/>
    <property type="match status" value="1"/>
</dbReference>
<evidence type="ECO:0000256" key="3">
    <source>
        <dbReference type="ARBA" id="ARBA00023295"/>
    </source>
</evidence>
<dbReference type="PANTHER" id="PTHR40079:SF4">
    <property type="entry name" value="GH26 DOMAIN-CONTAINING PROTEIN-RELATED"/>
    <property type="match status" value="1"/>
</dbReference>
<dbReference type="EMBL" id="SGWW01000003">
    <property type="protein sequence ID" value="RZS56267.1"/>
    <property type="molecule type" value="Genomic_DNA"/>
</dbReference>
<reference evidence="6 7" key="1">
    <citation type="journal article" date="2015" name="Stand. Genomic Sci.">
        <title>Genomic Encyclopedia of Bacterial and Archaeal Type Strains, Phase III: the genomes of soil and plant-associated and newly described type strains.</title>
        <authorList>
            <person name="Whitman W.B."/>
            <person name="Woyke T."/>
            <person name="Klenk H.P."/>
            <person name="Zhou Y."/>
            <person name="Lilburn T.G."/>
            <person name="Beck B.J."/>
            <person name="De Vos P."/>
            <person name="Vandamme P."/>
            <person name="Eisen J.A."/>
            <person name="Garrity G."/>
            <person name="Hugenholtz P."/>
            <person name="Kyrpides N.C."/>
        </authorList>
    </citation>
    <scope>NUCLEOTIDE SEQUENCE [LARGE SCALE GENOMIC DNA]</scope>
    <source>
        <strain evidence="6 7">CV2</strain>
    </source>
</reference>
<comment type="caution">
    <text evidence="6">The sequence shown here is derived from an EMBL/GenBank/DDBJ whole genome shotgun (WGS) entry which is preliminary data.</text>
</comment>
<comment type="similarity">
    <text evidence="1 4">Belongs to the glycosyl hydrolase 26 family.</text>
</comment>
<evidence type="ECO:0000313" key="7">
    <source>
        <dbReference type="Proteomes" id="UP000293519"/>
    </source>
</evidence>
<keyword evidence="3 4" id="KW-0326">Glycosidase</keyword>
<dbReference type="RefSeq" id="WP_241969187.1">
    <property type="nucleotide sequence ID" value="NZ_SGWW01000003.1"/>
</dbReference>
<protein>
    <submittedName>
        <fullName evidence="6">Glycosyl hydrolase family 26</fullName>
    </submittedName>
</protein>
<evidence type="ECO:0000256" key="4">
    <source>
        <dbReference type="PROSITE-ProRule" id="PRU01100"/>
    </source>
</evidence>
<dbReference type="GO" id="GO:0006080">
    <property type="term" value="P:substituted mannan metabolic process"/>
    <property type="evidence" value="ECO:0007669"/>
    <property type="project" value="InterPro"/>
</dbReference>
<sequence>MSMRRGAIVGIALLAVVTVGATYLGQSTREPGTTLFTSCRVDASSVVPSSGAIVGVNLDWGSETLAEFSDQLGAAPATAVVFSDVPFDDEDRDNLRAAATQVRGENSSLLVTLEPRGGLGAVTPDVADDIAALLGEISDTGVPVILRYAHEMNGSWYAWGQQPTAYRESFRLVAETLDERAPGVATMWAPNYGGGYPFAGGEFESTRTSPDFRLLDTDDDGVLSMADDPYAPYYPGDDVVDWVGMSLYHWGDTHPWGENEVAEPGKFADQLTGTYVGAGGDDSAIPDFYADYGVTAGKPLAIPETAAFVTSDAPAERALEIKRSWWSQVFSPDTAERFPQLAMINWFEWNKYEVEVDDEVDWRVGADADIRQQFVAELPQWVRFAPDADRCADAAGR</sequence>
<dbReference type="AlphaFoldDB" id="A0A4Q7LQ97"/>
<dbReference type="Proteomes" id="UP000293519">
    <property type="component" value="Unassembled WGS sequence"/>
</dbReference>
<dbReference type="InterPro" id="IPR022790">
    <property type="entry name" value="GH26_dom"/>
</dbReference>
<dbReference type="PANTHER" id="PTHR40079">
    <property type="entry name" value="MANNAN ENDO-1,4-BETA-MANNOSIDASE E-RELATED"/>
    <property type="match status" value="1"/>
</dbReference>
<evidence type="ECO:0000256" key="2">
    <source>
        <dbReference type="ARBA" id="ARBA00022801"/>
    </source>
</evidence>
<gene>
    <name evidence="6" type="ORF">EV141_1723</name>
</gene>
<dbReference type="Gene3D" id="3.20.20.80">
    <property type="entry name" value="Glycosidases"/>
    <property type="match status" value="1"/>
</dbReference>
<feature type="domain" description="GH26" evidence="5">
    <location>
        <begin position="26"/>
        <end position="374"/>
    </location>
</feature>
<feature type="active site" description="Proton donor" evidence="4">
    <location>
        <position position="151"/>
    </location>
</feature>
<accession>A0A4Q7LQ97</accession>
<feature type="active site" description="Nucleophile" evidence="4">
    <location>
        <position position="304"/>
    </location>
</feature>
<evidence type="ECO:0000259" key="5">
    <source>
        <dbReference type="PROSITE" id="PS51764"/>
    </source>
</evidence>
<keyword evidence="2 4" id="KW-0378">Hydrolase</keyword>
<evidence type="ECO:0000313" key="6">
    <source>
        <dbReference type="EMBL" id="RZS56267.1"/>
    </source>
</evidence>
<dbReference type="InterPro" id="IPR017853">
    <property type="entry name" value="GH"/>
</dbReference>
<dbReference type="PROSITE" id="PS51764">
    <property type="entry name" value="GH26"/>
    <property type="match status" value="1"/>
</dbReference>
<keyword evidence="7" id="KW-1185">Reference proteome</keyword>
<dbReference type="Pfam" id="PF02156">
    <property type="entry name" value="Glyco_hydro_26"/>
    <property type="match status" value="1"/>
</dbReference>
<evidence type="ECO:0000256" key="1">
    <source>
        <dbReference type="ARBA" id="ARBA00007754"/>
    </source>
</evidence>
<organism evidence="6 7">
    <name type="scientific">Microcella putealis</name>
    <dbReference type="NCBI Taxonomy" id="337005"/>
    <lineage>
        <taxon>Bacteria</taxon>
        <taxon>Bacillati</taxon>
        <taxon>Actinomycetota</taxon>
        <taxon>Actinomycetes</taxon>
        <taxon>Micrococcales</taxon>
        <taxon>Microbacteriaceae</taxon>
        <taxon>Microcella</taxon>
    </lineage>
</organism>
<name>A0A4Q7LQ97_9MICO</name>
<proteinExistence type="inferred from homology"/>